<evidence type="ECO:0000313" key="3">
    <source>
        <dbReference type="EMBL" id="CAI6337273.1"/>
    </source>
</evidence>
<feature type="region of interest" description="Disordered" evidence="1">
    <location>
        <begin position="27"/>
        <end position="63"/>
    </location>
</feature>
<dbReference type="EMBL" id="CAOQHR010000007">
    <property type="protein sequence ID" value="CAI6337273.1"/>
    <property type="molecule type" value="Genomic_DNA"/>
</dbReference>
<dbReference type="AlphaFoldDB" id="A0A9W4UN47"/>
<evidence type="ECO:0000256" key="2">
    <source>
        <dbReference type="SAM" id="SignalP"/>
    </source>
</evidence>
<protein>
    <submittedName>
        <fullName evidence="3">Uncharacterized protein</fullName>
    </submittedName>
</protein>
<dbReference type="Proteomes" id="UP001152607">
    <property type="component" value="Unassembled WGS sequence"/>
</dbReference>
<accession>A0A9W4UN47</accession>
<gene>
    <name evidence="3" type="ORF">PDIGIT_LOCUS10383</name>
</gene>
<evidence type="ECO:0000256" key="1">
    <source>
        <dbReference type="SAM" id="MobiDB-lite"/>
    </source>
</evidence>
<organism evidence="3 4">
    <name type="scientific">Periconia digitata</name>
    <dbReference type="NCBI Taxonomy" id="1303443"/>
    <lineage>
        <taxon>Eukaryota</taxon>
        <taxon>Fungi</taxon>
        <taxon>Dikarya</taxon>
        <taxon>Ascomycota</taxon>
        <taxon>Pezizomycotina</taxon>
        <taxon>Dothideomycetes</taxon>
        <taxon>Pleosporomycetidae</taxon>
        <taxon>Pleosporales</taxon>
        <taxon>Massarineae</taxon>
        <taxon>Periconiaceae</taxon>
        <taxon>Periconia</taxon>
    </lineage>
</organism>
<keyword evidence="2" id="KW-0732">Signal</keyword>
<proteinExistence type="predicted"/>
<comment type="caution">
    <text evidence="3">The sequence shown here is derived from an EMBL/GenBank/DDBJ whole genome shotgun (WGS) entry which is preliminary data.</text>
</comment>
<name>A0A9W4UN47_9PLEO</name>
<reference evidence="3" key="1">
    <citation type="submission" date="2023-01" db="EMBL/GenBank/DDBJ databases">
        <authorList>
            <person name="Van Ghelder C."/>
            <person name="Rancurel C."/>
        </authorList>
    </citation>
    <scope>NUCLEOTIDE SEQUENCE</scope>
    <source>
        <strain evidence="3">CNCM I-4278</strain>
    </source>
</reference>
<keyword evidence="4" id="KW-1185">Reference proteome</keyword>
<feature type="chain" id="PRO_5040790516" evidence="2">
    <location>
        <begin position="20"/>
        <end position="255"/>
    </location>
</feature>
<feature type="signal peptide" evidence="2">
    <location>
        <begin position="1"/>
        <end position="19"/>
    </location>
</feature>
<evidence type="ECO:0000313" key="4">
    <source>
        <dbReference type="Proteomes" id="UP001152607"/>
    </source>
</evidence>
<sequence>MLSRALFVGYLALVAGVFAAAIDATNHANGRSPPNGMNPYTTTSGILTDVGPTPSPRPSGVSCSGTYHPINLKMVTTGEPKDTDRNDYFKAQRSATMPEWATQVQFHGINAPKDALCHLKLRLASKDIQRHTLYMGPRPFLAIYQVPRAPYDEPTWETYEPAHTKIYKPTYLKEVNGSYIEQMRIYRFFDAYYDAATVPCNETLTFQIGMAYQEPKTSDGFDIVNGWEFVDSPPPNDMLQGFKIWVGPKFCRGGD</sequence>
<dbReference type="OrthoDB" id="3772810at2759"/>